<dbReference type="NCBIfam" id="TIGR00685">
    <property type="entry name" value="T6PP"/>
    <property type="match status" value="1"/>
</dbReference>
<reference evidence="5" key="2">
    <citation type="submission" date="2020-09" db="EMBL/GenBank/DDBJ databases">
        <authorList>
            <person name="Sun Q."/>
            <person name="Ohkuma M."/>
        </authorList>
    </citation>
    <scope>NUCLEOTIDE SEQUENCE</scope>
    <source>
        <strain evidence="5">JCM 30078</strain>
    </source>
</reference>
<comment type="pathway">
    <text evidence="1 4">Glycan biosynthesis; trehalose biosynthesis.</text>
</comment>
<gene>
    <name evidence="5" type="primary">otsB</name>
    <name evidence="5" type="ORF">GCM10009304_40290</name>
</gene>
<keyword evidence="6" id="KW-1185">Reference proteome</keyword>
<dbReference type="RefSeq" id="WP_188986024.1">
    <property type="nucleotide sequence ID" value="NZ_BMPO01000013.1"/>
</dbReference>
<proteinExistence type="inferred from homology"/>
<dbReference type="PANTHER" id="PTHR43768">
    <property type="entry name" value="TREHALOSE 6-PHOSPHATE PHOSPHATASE"/>
    <property type="match status" value="1"/>
</dbReference>
<comment type="function">
    <text evidence="4">Removes the phosphate from trehalose 6-phosphate to produce free trehalose.</text>
</comment>
<evidence type="ECO:0000256" key="4">
    <source>
        <dbReference type="RuleBase" id="RU361117"/>
    </source>
</evidence>
<dbReference type="GO" id="GO:0004805">
    <property type="term" value="F:trehalose-phosphatase activity"/>
    <property type="evidence" value="ECO:0007669"/>
    <property type="project" value="UniProtKB-EC"/>
</dbReference>
<dbReference type="InterPro" id="IPR003337">
    <property type="entry name" value="Trehalose_PPase"/>
</dbReference>
<dbReference type="CDD" id="cd01627">
    <property type="entry name" value="HAD_TPP"/>
    <property type="match status" value="1"/>
</dbReference>
<dbReference type="NCBIfam" id="TIGR01484">
    <property type="entry name" value="HAD-SF-IIB"/>
    <property type="match status" value="1"/>
</dbReference>
<name>A0A917V161_9PSED</name>
<dbReference type="InterPro" id="IPR044651">
    <property type="entry name" value="OTSB-like"/>
</dbReference>
<evidence type="ECO:0000313" key="6">
    <source>
        <dbReference type="Proteomes" id="UP000635983"/>
    </source>
</evidence>
<dbReference type="SUPFAM" id="SSF56784">
    <property type="entry name" value="HAD-like"/>
    <property type="match status" value="1"/>
</dbReference>
<dbReference type="Gene3D" id="3.40.50.1000">
    <property type="entry name" value="HAD superfamily/HAD-like"/>
    <property type="match status" value="1"/>
</dbReference>
<dbReference type="GO" id="GO:0005992">
    <property type="term" value="P:trehalose biosynthetic process"/>
    <property type="evidence" value="ECO:0007669"/>
    <property type="project" value="InterPro"/>
</dbReference>
<organism evidence="5 6">
    <name type="scientific">Pseudomonas matsuisoli</name>
    <dbReference type="NCBI Taxonomy" id="1515666"/>
    <lineage>
        <taxon>Bacteria</taxon>
        <taxon>Pseudomonadati</taxon>
        <taxon>Pseudomonadota</taxon>
        <taxon>Gammaproteobacteria</taxon>
        <taxon>Pseudomonadales</taxon>
        <taxon>Pseudomonadaceae</taxon>
        <taxon>Pseudomonas</taxon>
    </lineage>
</organism>
<reference evidence="5" key="1">
    <citation type="journal article" date="2014" name="Int. J. Syst. Evol. Microbiol.">
        <title>Complete genome sequence of Corynebacterium casei LMG S-19264T (=DSM 44701T), isolated from a smear-ripened cheese.</title>
        <authorList>
            <consortium name="US DOE Joint Genome Institute (JGI-PGF)"/>
            <person name="Walter F."/>
            <person name="Albersmeier A."/>
            <person name="Kalinowski J."/>
            <person name="Ruckert C."/>
        </authorList>
    </citation>
    <scope>NUCLEOTIDE SEQUENCE</scope>
    <source>
        <strain evidence="5">JCM 30078</strain>
    </source>
</reference>
<protein>
    <recommendedName>
        <fullName evidence="4">Trehalose 6-phosphate phosphatase</fullName>
        <ecNumber evidence="4">3.1.3.12</ecNumber>
    </recommendedName>
</protein>
<keyword evidence="4" id="KW-0460">Magnesium</keyword>
<accession>A0A917V161</accession>
<comment type="catalytic activity">
    <reaction evidence="4">
        <text>alpha,alpha-trehalose 6-phosphate + H2O = alpha,alpha-trehalose + phosphate</text>
        <dbReference type="Rhea" id="RHEA:23420"/>
        <dbReference type="ChEBI" id="CHEBI:15377"/>
        <dbReference type="ChEBI" id="CHEBI:16551"/>
        <dbReference type="ChEBI" id="CHEBI:43474"/>
        <dbReference type="ChEBI" id="CHEBI:58429"/>
        <dbReference type="EC" id="3.1.3.12"/>
    </reaction>
</comment>
<sequence>MSESIPSGRLSLRDTAFFFDVDGTLADIQPRPELVFIPGATHHALSRLQALGAAVAVVSGRPLVQLDTLLQPLTLPAAGVHGAERRSADGAEQALKLDDVMRVALEAELAAAVDRYPGLMVENKRIAFALHYRQAPELEADIRALVHALIERYPTLVVQPGKCVFELKPKGASKGEVIRTFLQEPPFAGKTPVFLGDDLTDEAGFEVVNALGGISIKVGEGETCAHYRLDSVAHVGTWLDDLLAHAASISEDQIERGGPK</sequence>
<comment type="caution">
    <text evidence="5">The sequence shown here is derived from an EMBL/GenBank/DDBJ whole genome shotgun (WGS) entry which is preliminary data.</text>
</comment>
<comment type="similarity">
    <text evidence="2 4">Belongs to the trehalose phosphatase family.</text>
</comment>
<dbReference type="InterPro" id="IPR023214">
    <property type="entry name" value="HAD_sf"/>
</dbReference>
<dbReference type="GO" id="GO:0000287">
    <property type="term" value="F:magnesium ion binding"/>
    <property type="evidence" value="ECO:0007669"/>
    <property type="project" value="UniProtKB-ARBA"/>
</dbReference>
<dbReference type="InterPro" id="IPR036412">
    <property type="entry name" value="HAD-like_sf"/>
</dbReference>
<evidence type="ECO:0000313" key="5">
    <source>
        <dbReference type="EMBL" id="GGK10202.1"/>
    </source>
</evidence>
<evidence type="ECO:0000256" key="1">
    <source>
        <dbReference type="ARBA" id="ARBA00005199"/>
    </source>
</evidence>
<dbReference type="Proteomes" id="UP000635983">
    <property type="component" value="Unassembled WGS sequence"/>
</dbReference>
<evidence type="ECO:0000256" key="3">
    <source>
        <dbReference type="ARBA" id="ARBA00022801"/>
    </source>
</evidence>
<keyword evidence="3 4" id="KW-0378">Hydrolase</keyword>
<dbReference type="Pfam" id="PF02358">
    <property type="entry name" value="Trehalose_PPase"/>
    <property type="match status" value="1"/>
</dbReference>
<dbReference type="EMBL" id="BMPO01000013">
    <property type="protein sequence ID" value="GGK10202.1"/>
    <property type="molecule type" value="Genomic_DNA"/>
</dbReference>
<dbReference type="InterPro" id="IPR006379">
    <property type="entry name" value="HAD-SF_hydro_IIB"/>
</dbReference>
<dbReference type="EC" id="3.1.3.12" evidence="4"/>
<dbReference type="PANTHER" id="PTHR43768:SF3">
    <property type="entry name" value="TREHALOSE 6-PHOSPHATE PHOSPHATASE"/>
    <property type="match status" value="1"/>
</dbReference>
<dbReference type="Gene3D" id="3.30.70.1020">
    <property type="entry name" value="Trehalose-6-phosphate phosphatase related protein, domain 2"/>
    <property type="match status" value="1"/>
</dbReference>
<comment type="cofactor">
    <cofactor evidence="4">
        <name>Mg(2+)</name>
        <dbReference type="ChEBI" id="CHEBI:18420"/>
    </cofactor>
</comment>
<evidence type="ECO:0000256" key="2">
    <source>
        <dbReference type="ARBA" id="ARBA00008770"/>
    </source>
</evidence>
<dbReference type="AlphaFoldDB" id="A0A917V161"/>
<keyword evidence="4" id="KW-0479">Metal-binding</keyword>